<keyword evidence="3" id="KW-0732">Signal</keyword>
<dbReference type="Gene3D" id="1.25.40.10">
    <property type="entry name" value="Tetratricopeptide repeat domain"/>
    <property type="match status" value="1"/>
</dbReference>
<evidence type="ECO:0000256" key="2">
    <source>
        <dbReference type="PROSITE-ProRule" id="PRU00708"/>
    </source>
</evidence>
<dbReference type="EMBL" id="JAYWIO010000005">
    <property type="protein sequence ID" value="KAK7260808.1"/>
    <property type="molecule type" value="Genomic_DNA"/>
</dbReference>
<name>A0AAN9EVQ3_CROPI</name>
<proteinExistence type="predicted"/>
<comment type="caution">
    <text evidence="4">The sequence shown here is derived from an EMBL/GenBank/DDBJ whole genome shotgun (WGS) entry which is preliminary data.</text>
</comment>
<dbReference type="NCBIfam" id="TIGR00756">
    <property type="entry name" value="PPR"/>
    <property type="match status" value="1"/>
</dbReference>
<protein>
    <recommendedName>
        <fullName evidence="6">Pentatricopeptide repeat protein</fullName>
    </recommendedName>
</protein>
<accession>A0AAN9EVQ3</accession>
<dbReference type="PROSITE" id="PS51257">
    <property type="entry name" value="PROKAR_LIPOPROTEIN"/>
    <property type="match status" value="1"/>
</dbReference>
<evidence type="ECO:0000313" key="5">
    <source>
        <dbReference type="Proteomes" id="UP001372338"/>
    </source>
</evidence>
<keyword evidence="5" id="KW-1185">Reference proteome</keyword>
<dbReference type="AlphaFoldDB" id="A0AAN9EVQ3"/>
<dbReference type="Pfam" id="PF01535">
    <property type="entry name" value="PPR"/>
    <property type="match status" value="1"/>
</dbReference>
<gene>
    <name evidence="4" type="ORF">RIF29_27106</name>
</gene>
<organism evidence="4 5">
    <name type="scientific">Crotalaria pallida</name>
    <name type="common">Smooth rattlebox</name>
    <name type="synonym">Crotalaria striata</name>
    <dbReference type="NCBI Taxonomy" id="3830"/>
    <lineage>
        <taxon>Eukaryota</taxon>
        <taxon>Viridiplantae</taxon>
        <taxon>Streptophyta</taxon>
        <taxon>Embryophyta</taxon>
        <taxon>Tracheophyta</taxon>
        <taxon>Spermatophyta</taxon>
        <taxon>Magnoliopsida</taxon>
        <taxon>eudicotyledons</taxon>
        <taxon>Gunneridae</taxon>
        <taxon>Pentapetalae</taxon>
        <taxon>rosids</taxon>
        <taxon>fabids</taxon>
        <taxon>Fabales</taxon>
        <taxon>Fabaceae</taxon>
        <taxon>Papilionoideae</taxon>
        <taxon>50 kb inversion clade</taxon>
        <taxon>genistoids sensu lato</taxon>
        <taxon>core genistoids</taxon>
        <taxon>Crotalarieae</taxon>
        <taxon>Crotalaria</taxon>
    </lineage>
</organism>
<feature type="repeat" description="PPR" evidence="2">
    <location>
        <begin position="16"/>
        <end position="50"/>
    </location>
</feature>
<feature type="chain" id="PRO_5042868391" description="Pentatricopeptide repeat protein" evidence="3">
    <location>
        <begin position="16"/>
        <end position="134"/>
    </location>
</feature>
<dbReference type="InterPro" id="IPR002885">
    <property type="entry name" value="PPR_rpt"/>
</dbReference>
<dbReference type="Proteomes" id="UP001372338">
    <property type="component" value="Unassembled WGS sequence"/>
</dbReference>
<keyword evidence="1" id="KW-0677">Repeat</keyword>
<evidence type="ECO:0000313" key="4">
    <source>
        <dbReference type="EMBL" id="KAK7260808.1"/>
    </source>
</evidence>
<feature type="signal peptide" evidence="3">
    <location>
        <begin position="1"/>
        <end position="15"/>
    </location>
</feature>
<evidence type="ECO:0008006" key="6">
    <source>
        <dbReference type="Google" id="ProtNLM"/>
    </source>
</evidence>
<evidence type="ECO:0000256" key="3">
    <source>
        <dbReference type="SAM" id="SignalP"/>
    </source>
</evidence>
<evidence type="ECO:0000256" key="1">
    <source>
        <dbReference type="ARBA" id="ARBA00022737"/>
    </source>
</evidence>
<sequence>MFHLLSKLFLAPIDADLVVCNALLSSCVKAGLPALAIEFYNHMIDEGGLVKVGKYGRAASIFRSEDYLSLFNLLAKMRDLGLLSAKALHALSFDGHAECVQEKYNYHPEAITECNQALYSSSSEDQSDVAASVC</sequence>
<dbReference type="InterPro" id="IPR011990">
    <property type="entry name" value="TPR-like_helical_dom_sf"/>
</dbReference>
<dbReference type="PROSITE" id="PS51375">
    <property type="entry name" value="PPR"/>
    <property type="match status" value="1"/>
</dbReference>
<reference evidence="4 5" key="1">
    <citation type="submission" date="2024-01" db="EMBL/GenBank/DDBJ databases">
        <title>The genomes of 5 underutilized Papilionoideae crops provide insights into root nodulation and disease resistanc.</title>
        <authorList>
            <person name="Yuan L."/>
        </authorList>
    </citation>
    <scope>NUCLEOTIDE SEQUENCE [LARGE SCALE GENOMIC DNA]</scope>
    <source>
        <strain evidence="4">ZHUSHIDOU_FW_LH</strain>
        <tissue evidence="4">Leaf</tissue>
    </source>
</reference>